<feature type="transmembrane region" description="Helical" evidence="10">
    <location>
        <begin position="135"/>
        <end position="153"/>
    </location>
</feature>
<keyword evidence="4" id="KW-0813">Transport</keyword>
<dbReference type="GO" id="GO:0042910">
    <property type="term" value="F:xenobiotic transmembrane transporter activity"/>
    <property type="evidence" value="ECO:0007669"/>
    <property type="project" value="InterPro"/>
</dbReference>
<dbReference type="CDD" id="cd13143">
    <property type="entry name" value="MATE_MepA_like"/>
    <property type="match status" value="1"/>
</dbReference>
<dbReference type="InterPro" id="IPR051327">
    <property type="entry name" value="MATE_MepA_subfamily"/>
</dbReference>
<dbReference type="GO" id="GO:0005886">
    <property type="term" value="C:plasma membrane"/>
    <property type="evidence" value="ECO:0007669"/>
    <property type="project" value="UniProtKB-SubCell"/>
</dbReference>
<dbReference type="InterPro" id="IPR002528">
    <property type="entry name" value="MATE_fam"/>
</dbReference>
<evidence type="ECO:0000256" key="5">
    <source>
        <dbReference type="ARBA" id="ARBA00022475"/>
    </source>
</evidence>
<evidence type="ECO:0000256" key="10">
    <source>
        <dbReference type="SAM" id="Phobius"/>
    </source>
</evidence>
<feature type="transmembrane region" description="Helical" evidence="10">
    <location>
        <begin position="237"/>
        <end position="264"/>
    </location>
</feature>
<evidence type="ECO:0000256" key="7">
    <source>
        <dbReference type="ARBA" id="ARBA00022989"/>
    </source>
</evidence>
<proteinExistence type="inferred from homology"/>
<dbReference type="GO" id="GO:0015297">
    <property type="term" value="F:antiporter activity"/>
    <property type="evidence" value="ECO:0007669"/>
    <property type="project" value="InterPro"/>
</dbReference>
<dbReference type="NCBIfam" id="TIGR00797">
    <property type="entry name" value="matE"/>
    <property type="match status" value="1"/>
</dbReference>
<dbReference type="PANTHER" id="PTHR43823:SF3">
    <property type="entry name" value="MULTIDRUG EXPORT PROTEIN MEPA"/>
    <property type="match status" value="1"/>
</dbReference>
<dbReference type="GO" id="GO:0046677">
    <property type="term" value="P:response to antibiotic"/>
    <property type="evidence" value="ECO:0007669"/>
    <property type="project" value="UniProtKB-KW"/>
</dbReference>
<keyword evidence="8 10" id="KW-0472">Membrane</keyword>
<keyword evidence="9" id="KW-0046">Antibiotic resistance</keyword>
<feature type="transmembrane region" description="Helical" evidence="10">
    <location>
        <begin position="165"/>
        <end position="186"/>
    </location>
</feature>
<reference evidence="11" key="1">
    <citation type="submission" date="2016-08" db="EMBL/GenBank/DDBJ databases">
        <authorList>
            <person name="Seilhamer J.J."/>
        </authorList>
    </citation>
    <scope>NUCLEOTIDE SEQUENCE</scope>
    <source>
        <strain evidence="11">86</strain>
    </source>
</reference>
<dbReference type="InterPro" id="IPR048279">
    <property type="entry name" value="MdtK-like"/>
</dbReference>
<evidence type="ECO:0000256" key="1">
    <source>
        <dbReference type="ARBA" id="ARBA00004651"/>
    </source>
</evidence>
<accession>A0A212LYZ7</accession>
<comment type="subcellular location">
    <subcellularLocation>
        <location evidence="1">Cell membrane</location>
        <topology evidence="1">Multi-pass membrane protein</topology>
    </subcellularLocation>
</comment>
<feature type="transmembrane region" description="Helical" evidence="10">
    <location>
        <begin position="388"/>
        <end position="410"/>
    </location>
</feature>
<evidence type="ECO:0000313" key="11">
    <source>
        <dbReference type="EMBL" id="SCM82629.1"/>
    </source>
</evidence>
<keyword evidence="7 10" id="KW-1133">Transmembrane helix</keyword>
<protein>
    <recommendedName>
        <fullName evidence="3">Multidrug export protein MepA</fullName>
    </recommendedName>
</protein>
<feature type="transmembrane region" description="Helical" evidence="10">
    <location>
        <begin position="319"/>
        <end position="341"/>
    </location>
</feature>
<sequence length="445" mass="47897">MDPSTALGEEPIGKLLWRFSIPAIIGMMVNALYNVVDSIFVGNGVGEIGLTAVTIAFPIMLVMMAFGMLIGVGASTLVSIRLGENNRAEAEQILGNALTLIIILAFVMSVAGLLFLEPMLQALGAEPKVLPSAKIFTQIIISGSVFMYIGFGLNNIIRAEGNPRLAMLTMLISAGINIILNPLFIFGMKLGIGGSALATVISQAVSALWVLGYFFSSKSSLKIRLRYLRPKAAIVQAIATIGMSPFFMQLAASIVTVIYNFALIRYGGDLAVAAMGIVNRVAMLLLMPVMGISQGAQPIIGYNYGAQQYYRVFQTLKKAVLAASGISLIGFIFIQIFDYYIIGLFNSNPELIAMGGKGLRIMLSLLPIIGFQVIAAQYFQAVGKAKHALLLTMSRQVLILIPMIMILPNFFGLTGIWLAGPIADLASAVLTGYFLYRELRALKVM</sequence>
<keyword evidence="5" id="KW-1003">Cell membrane</keyword>
<comment type="similarity">
    <text evidence="2">Belongs to the multi antimicrobial extrusion (MATE) (TC 2.A.66.1) family. MepA subfamily.</text>
</comment>
<name>A0A212LYZ7_9FIRM</name>
<evidence type="ECO:0000256" key="2">
    <source>
        <dbReference type="ARBA" id="ARBA00008417"/>
    </source>
</evidence>
<gene>
    <name evidence="11" type="ORF">KL86SPO_50400</name>
</gene>
<keyword evidence="6 10" id="KW-0812">Transmembrane</keyword>
<feature type="transmembrane region" description="Helical" evidence="10">
    <location>
        <begin position="93"/>
        <end position="115"/>
    </location>
</feature>
<dbReference type="EMBL" id="FMJE01000005">
    <property type="protein sequence ID" value="SCM82629.1"/>
    <property type="molecule type" value="Genomic_DNA"/>
</dbReference>
<evidence type="ECO:0000256" key="3">
    <source>
        <dbReference type="ARBA" id="ARBA00022106"/>
    </source>
</evidence>
<feature type="transmembrane region" description="Helical" evidence="10">
    <location>
        <begin position="48"/>
        <end position="72"/>
    </location>
</feature>
<feature type="transmembrane region" description="Helical" evidence="10">
    <location>
        <begin position="270"/>
        <end position="290"/>
    </location>
</feature>
<evidence type="ECO:0000256" key="4">
    <source>
        <dbReference type="ARBA" id="ARBA00022448"/>
    </source>
</evidence>
<feature type="transmembrane region" description="Helical" evidence="10">
    <location>
        <begin position="192"/>
        <end position="216"/>
    </location>
</feature>
<dbReference type="InterPro" id="IPR045070">
    <property type="entry name" value="MATE_MepA-like"/>
</dbReference>
<dbReference type="AlphaFoldDB" id="A0A212LYZ7"/>
<evidence type="ECO:0000256" key="9">
    <source>
        <dbReference type="ARBA" id="ARBA00023251"/>
    </source>
</evidence>
<evidence type="ECO:0000256" key="6">
    <source>
        <dbReference type="ARBA" id="ARBA00022692"/>
    </source>
</evidence>
<organism evidence="11">
    <name type="scientific">uncultured Sporomusa sp</name>
    <dbReference type="NCBI Taxonomy" id="307249"/>
    <lineage>
        <taxon>Bacteria</taxon>
        <taxon>Bacillati</taxon>
        <taxon>Bacillota</taxon>
        <taxon>Negativicutes</taxon>
        <taxon>Selenomonadales</taxon>
        <taxon>Sporomusaceae</taxon>
        <taxon>Sporomusa</taxon>
        <taxon>environmental samples</taxon>
    </lineage>
</organism>
<dbReference type="Pfam" id="PF01554">
    <property type="entry name" value="MatE"/>
    <property type="match status" value="2"/>
</dbReference>
<dbReference type="PANTHER" id="PTHR43823">
    <property type="entry name" value="SPORULATION PROTEIN YKVU"/>
    <property type="match status" value="1"/>
</dbReference>
<dbReference type="PIRSF" id="PIRSF006603">
    <property type="entry name" value="DinF"/>
    <property type="match status" value="1"/>
</dbReference>
<feature type="transmembrane region" description="Helical" evidence="10">
    <location>
        <begin position="15"/>
        <end position="36"/>
    </location>
</feature>
<dbReference type="RefSeq" id="WP_288185268.1">
    <property type="nucleotide sequence ID" value="NZ_LT608335.1"/>
</dbReference>
<evidence type="ECO:0000256" key="8">
    <source>
        <dbReference type="ARBA" id="ARBA00023136"/>
    </source>
</evidence>
<feature type="transmembrane region" description="Helical" evidence="10">
    <location>
        <begin position="361"/>
        <end position="381"/>
    </location>
</feature>